<evidence type="ECO:0008006" key="3">
    <source>
        <dbReference type="Google" id="ProtNLM"/>
    </source>
</evidence>
<dbReference type="RefSeq" id="WP_371938446.1">
    <property type="nucleotide sequence ID" value="NZ_JAXCEH010000001.1"/>
</dbReference>
<organism evidence="1 2">
    <name type="scientific">Actinomadura chokoriensis</name>
    <dbReference type="NCBI Taxonomy" id="454156"/>
    <lineage>
        <taxon>Bacteria</taxon>
        <taxon>Bacillati</taxon>
        <taxon>Actinomycetota</taxon>
        <taxon>Actinomycetes</taxon>
        <taxon>Streptosporangiales</taxon>
        <taxon>Thermomonosporaceae</taxon>
        <taxon>Actinomadura</taxon>
    </lineage>
</organism>
<comment type="caution">
    <text evidence="1">The sequence shown here is derived from an EMBL/GenBank/DDBJ whole genome shotgun (WGS) entry which is preliminary data.</text>
</comment>
<sequence length="174" mass="19757">MTGPMPDEIRDMLKPKAIELRRRGQTYDEIAESLNISKSTCSLWLRDLPRPPRRPYTPERHAAMWEGHWIPYHERREKERLTVKLAACREVGEFDDRDILVAGALIYWCEGEKDKSYRRIEGWVYGAMLGGAAAEARLTSRSDAVLGQILGRRGGLGRPVPAREDPGRPSVSAD</sequence>
<reference evidence="1 2" key="1">
    <citation type="submission" date="2023-11" db="EMBL/GenBank/DDBJ databases">
        <title>Actinomadura monticuli sp. nov., isolated from volcanic ash.</title>
        <authorList>
            <person name="Lee S.D."/>
            <person name="Yang H."/>
            <person name="Kim I.S."/>
        </authorList>
    </citation>
    <scope>NUCLEOTIDE SEQUENCE [LARGE SCALE GENOMIC DNA]</scope>
    <source>
        <strain evidence="1 2">DSM 45346</strain>
    </source>
</reference>
<keyword evidence="2" id="KW-1185">Reference proteome</keyword>
<dbReference type="EMBL" id="JAXCEH010000001">
    <property type="protein sequence ID" value="MFA1552157.1"/>
    <property type="molecule type" value="Genomic_DNA"/>
</dbReference>
<proteinExistence type="predicted"/>
<evidence type="ECO:0000313" key="1">
    <source>
        <dbReference type="EMBL" id="MFA1552157.1"/>
    </source>
</evidence>
<protein>
    <recommendedName>
        <fullName evidence="3">Homeodomain-like domain-containing protein</fullName>
    </recommendedName>
</protein>
<gene>
    <name evidence="1" type="ORF">SM436_00490</name>
</gene>
<accession>A0ABV4QQB4</accession>
<name>A0ABV4QQB4_9ACTN</name>
<dbReference type="Proteomes" id="UP001569904">
    <property type="component" value="Unassembled WGS sequence"/>
</dbReference>
<evidence type="ECO:0000313" key="2">
    <source>
        <dbReference type="Proteomes" id="UP001569904"/>
    </source>
</evidence>